<dbReference type="Proteomes" id="UP001174677">
    <property type="component" value="Chromosome 11"/>
</dbReference>
<proteinExistence type="predicted"/>
<reference evidence="1" key="1">
    <citation type="journal article" date="2023" name="Plant Biotechnol. J.">
        <title>Chromosome-level wild Hevea brasiliensis genome provides new tools for genomic-assisted breeding and valuable loci to elevate rubber yield.</title>
        <authorList>
            <person name="Cheng H."/>
            <person name="Song X."/>
            <person name="Hu Y."/>
            <person name="Wu T."/>
            <person name="Yang Q."/>
            <person name="An Z."/>
            <person name="Feng S."/>
            <person name="Deng Z."/>
            <person name="Wu W."/>
            <person name="Zeng X."/>
            <person name="Tu M."/>
            <person name="Wang X."/>
            <person name="Huang H."/>
        </authorList>
    </citation>
    <scope>NUCLEOTIDE SEQUENCE</scope>
    <source>
        <strain evidence="1">MT/VB/25A 57/8</strain>
    </source>
</reference>
<dbReference type="PANTHER" id="PTHR36743">
    <property type="entry name" value="OS04G0495300 PROTEIN"/>
    <property type="match status" value="1"/>
</dbReference>
<keyword evidence="2" id="KW-1185">Reference proteome</keyword>
<evidence type="ECO:0000313" key="1">
    <source>
        <dbReference type="EMBL" id="KAJ9168570.1"/>
    </source>
</evidence>
<gene>
    <name evidence="1" type="ORF">P3X46_020075</name>
</gene>
<accession>A0ABQ9LM51</accession>
<protein>
    <submittedName>
        <fullName evidence="1">Uncharacterized protein</fullName>
    </submittedName>
</protein>
<name>A0ABQ9LM51_HEVBR</name>
<sequence length="147" mass="15766">MSISASKRIKTTLTNSPECNSVCDLAYTHCFSLTQHTFEGVLPYQLPVASDHIHVVVSTTHKHPLILKWVSFPPTICQINSICLIVAHQQLNKIVLYAEAIMGNACKAVLARVPIGAAGIGAVIRLGSELVGVAIGVYARGCDFNVP</sequence>
<evidence type="ECO:0000313" key="2">
    <source>
        <dbReference type="Proteomes" id="UP001174677"/>
    </source>
</evidence>
<dbReference type="PANTHER" id="PTHR36743:SF1">
    <property type="entry name" value="OS04G0495300 PROTEIN"/>
    <property type="match status" value="1"/>
</dbReference>
<dbReference type="EMBL" id="JARPOI010000011">
    <property type="protein sequence ID" value="KAJ9168570.1"/>
    <property type="molecule type" value="Genomic_DNA"/>
</dbReference>
<comment type="caution">
    <text evidence="1">The sequence shown here is derived from an EMBL/GenBank/DDBJ whole genome shotgun (WGS) entry which is preliminary data.</text>
</comment>
<organism evidence="1 2">
    <name type="scientific">Hevea brasiliensis</name>
    <name type="common">Para rubber tree</name>
    <name type="synonym">Siphonia brasiliensis</name>
    <dbReference type="NCBI Taxonomy" id="3981"/>
    <lineage>
        <taxon>Eukaryota</taxon>
        <taxon>Viridiplantae</taxon>
        <taxon>Streptophyta</taxon>
        <taxon>Embryophyta</taxon>
        <taxon>Tracheophyta</taxon>
        <taxon>Spermatophyta</taxon>
        <taxon>Magnoliopsida</taxon>
        <taxon>eudicotyledons</taxon>
        <taxon>Gunneridae</taxon>
        <taxon>Pentapetalae</taxon>
        <taxon>rosids</taxon>
        <taxon>fabids</taxon>
        <taxon>Malpighiales</taxon>
        <taxon>Euphorbiaceae</taxon>
        <taxon>Crotonoideae</taxon>
        <taxon>Micrandreae</taxon>
        <taxon>Hevea</taxon>
    </lineage>
</organism>